<dbReference type="CDD" id="cd18596">
    <property type="entry name" value="ABC_6TM_VMR1_D1_like"/>
    <property type="match status" value="1"/>
</dbReference>
<feature type="transmembrane region" description="Helical" evidence="11">
    <location>
        <begin position="243"/>
        <end position="264"/>
    </location>
</feature>
<dbReference type="Pfam" id="PF00664">
    <property type="entry name" value="ABC_membrane"/>
    <property type="match status" value="2"/>
</dbReference>
<dbReference type="GO" id="GO:0005524">
    <property type="term" value="F:ATP binding"/>
    <property type="evidence" value="ECO:0007669"/>
    <property type="project" value="UniProtKB-KW"/>
</dbReference>
<dbReference type="InterPro" id="IPR011527">
    <property type="entry name" value="ABC1_TM_dom"/>
</dbReference>
<evidence type="ECO:0000256" key="2">
    <source>
        <dbReference type="ARBA" id="ARBA00022448"/>
    </source>
</evidence>
<dbReference type="CDD" id="cd03244">
    <property type="entry name" value="ABCC_MRP_domain2"/>
    <property type="match status" value="1"/>
</dbReference>
<proteinExistence type="predicted"/>
<dbReference type="GeneID" id="33555871"/>
<evidence type="ECO:0008006" key="16">
    <source>
        <dbReference type="Google" id="ProtNLM"/>
    </source>
</evidence>
<dbReference type="PROSITE" id="PS50893">
    <property type="entry name" value="ABC_TRANSPORTER_2"/>
    <property type="match status" value="2"/>
</dbReference>
<feature type="region of interest" description="Disordered" evidence="10">
    <location>
        <begin position="1"/>
        <end position="36"/>
    </location>
</feature>
<keyword evidence="8 11" id="KW-0472">Membrane</keyword>
<accession>A0A1Y1UQG6</accession>
<keyword evidence="15" id="KW-1185">Reference proteome</keyword>
<dbReference type="InterPro" id="IPR050173">
    <property type="entry name" value="ABC_transporter_C-like"/>
</dbReference>
<organism evidence="14 15">
    <name type="scientific">Kockovaella imperatae</name>
    <dbReference type="NCBI Taxonomy" id="4999"/>
    <lineage>
        <taxon>Eukaryota</taxon>
        <taxon>Fungi</taxon>
        <taxon>Dikarya</taxon>
        <taxon>Basidiomycota</taxon>
        <taxon>Agaricomycotina</taxon>
        <taxon>Tremellomycetes</taxon>
        <taxon>Tremellales</taxon>
        <taxon>Cuniculitremaceae</taxon>
        <taxon>Kockovaella</taxon>
    </lineage>
</organism>
<feature type="transmembrane region" description="Helical" evidence="11">
    <location>
        <begin position="108"/>
        <end position="132"/>
    </location>
</feature>
<dbReference type="PANTHER" id="PTHR24223:SF353">
    <property type="entry name" value="ABC TRANSPORTER ATP-BINDING PROTEIN_PERMEASE VMR1-RELATED"/>
    <property type="match status" value="1"/>
</dbReference>
<reference evidence="14 15" key="1">
    <citation type="submission" date="2017-03" db="EMBL/GenBank/DDBJ databases">
        <title>Widespread Adenine N6-methylation of Active Genes in Fungi.</title>
        <authorList>
            <consortium name="DOE Joint Genome Institute"/>
            <person name="Mondo S.J."/>
            <person name="Dannebaum R.O."/>
            <person name="Kuo R.C."/>
            <person name="Louie K.B."/>
            <person name="Bewick A.J."/>
            <person name="Labutti K."/>
            <person name="Haridas S."/>
            <person name="Kuo A."/>
            <person name="Salamov A."/>
            <person name="Ahrendt S.R."/>
            <person name="Lau R."/>
            <person name="Bowen B.P."/>
            <person name="Lipzen A."/>
            <person name="Sullivan W."/>
            <person name="Andreopoulos W.B."/>
            <person name="Clum A."/>
            <person name="Lindquist E."/>
            <person name="Daum C."/>
            <person name="Northen T.R."/>
            <person name="Ramamoorthy G."/>
            <person name="Schmitz R.J."/>
            <person name="Gryganskyi A."/>
            <person name="Culley D."/>
            <person name="Magnuson J."/>
            <person name="James T.Y."/>
            <person name="O'Malley M.A."/>
            <person name="Stajich J.E."/>
            <person name="Spatafora J.W."/>
            <person name="Visel A."/>
            <person name="Grigoriev I.V."/>
        </authorList>
    </citation>
    <scope>NUCLEOTIDE SEQUENCE [LARGE SCALE GENOMIC DNA]</scope>
    <source>
        <strain evidence="14 15">NRRL Y-17943</strain>
    </source>
</reference>
<feature type="transmembrane region" description="Helical" evidence="11">
    <location>
        <begin position="67"/>
        <end position="88"/>
    </location>
</feature>
<dbReference type="PROSITE" id="PS00211">
    <property type="entry name" value="ABC_TRANSPORTER_1"/>
    <property type="match status" value="2"/>
</dbReference>
<dbReference type="Gene3D" id="1.20.1560.10">
    <property type="entry name" value="ABC transporter type 1, transmembrane domain"/>
    <property type="match status" value="2"/>
</dbReference>
<evidence type="ECO:0000256" key="1">
    <source>
        <dbReference type="ARBA" id="ARBA00004141"/>
    </source>
</evidence>
<feature type="transmembrane region" description="Helical" evidence="11">
    <location>
        <begin position="1114"/>
        <end position="1137"/>
    </location>
</feature>
<evidence type="ECO:0000256" key="10">
    <source>
        <dbReference type="SAM" id="MobiDB-lite"/>
    </source>
</evidence>
<dbReference type="Pfam" id="PF00005">
    <property type="entry name" value="ABC_tran"/>
    <property type="match status" value="2"/>
</dbReference>
<evidence type="ECO:0000259" key="12">
    <source>
        <dbReference type="PROSITE" id="PS50893"/>
    </source>
</evidence>
<dbReference type="Proteomes" id="UP000193218">
    <property type="component" value="Unassembled WGS sequence"/>
</dbReference>
<feature type="transmembrane region" description="Helical" evidence="11">
    <location>
        <begin position="1020"/>
        <end position="1040"/>
    </location>
</feature>
<feature type="transmembrane region" description="Helical" evidence="11">
    <location>
        <begin position="573"/>
        <end position="592"/>
    </location>
</feature>
<evidence type="ECO:0000256" key="9">
    <source>
        <dbReference type="ARBA" id="ARBA00023180"/>
    </source>
</evidence>
<feature type="transmembrane region" description="Helical" evidence="11">
    <location>
        <begin position="153"/>
        <end position="175"/>
    </location>
</feature>
<dbReference type="GO" id="GO:0016887">
    <property type="term" value="F:ATP hydrolysis activity"/>
    <property type="evidence" value="ECO:0007669"/>
    <property type="project" value="InterPro"/>
</dbReference>
<feature type="domain" description="ABC transmembrane type-1" evidence="13">
    <location>
        <begin position="441"/>
        <end position="632"/>
    </location>
</feature>
<comment type="subcellular location">
    <subcellularLocation>
        <location evidence="1">Membrane</location>
        <topology evidence="1">Multi-pass membrane protein</topology>
    </subcellularLocation>
</comment>
<protein>
    <recommendedName>
        <fullName evidence="16">P-loop containing nucleoside triphosphate hydrolase protein</fullName>
    </recommendedName>
</protein>
<feature type="domain" description="ABC transporter" evidence="12">
    <location>
        <begin position="1300"/>
        <end position="1539"/>
    </location>
</feature>
<evidence type="ECO:0000256" key="7">
    <source>
        <dbReference type="ARBA" id="ARBA00022989"/>
    </source>
</evidence>
<evidence type="ECO:0000256" key="3">
    <source>
        <dbReference type="ARBA" id="ARBA00022692"/>
    </source>
</evidence>
<comment type="caution">
    <text evidence="14">The sequence shown here is derived from an EMBL/GenBank/DDBJ whole genome shotgun (WGS) entry which is preliminary data.</text>
</comment>
<keyword evidence="6" id="KW-0067">ATP-binding</keyword>
<dbReference type="PROSITE" id="PS50929">
    <property type="entry name" value="ABC_TM1F"/>
    <property type="match status" value="2"/>
</dbReference>
<dbReference type="CDD" id="cd03250">
    <property type="entry name" value="ABCC_MRP_domain1"/>
    <property type="match status" value="1"/>
</dbReference>
<feature type="domain" description="ABC transmembrane type-1" evidence="13">
    <location>
        <begin position="984"/>
        <end position="1263"/>
    </location>
</feature>
<evidence type="ECO:0000256" key="6">
    <source>
        <dbReference type="ARBA" id="ARBA00022840"/>
    </source>
</evidence>
<gene>
    <name evidence="14" type="ORF">BD324DRAFT_607321</name>
</gene>
<dbReference type="SUPFAM" id="SSF52540">
    <property type="entry name" value="P-loop containing nucleoside triphosphate hydrolases"/>
    <property type="match status" value="2"/>
</dbReference>
<evidence type="ECO:0000256" key="11">
    <source>
        <dbReference type="SAM" id="Phobius"/>
    </source>
</evidence>
<dbReference type="InterPro" id="IPR044726">
    <property type="entry name" value="ABCC_6TM_D2"/>
</dbReference>
<keyword evidence="2" id="KW-0813">Transport</keyword>
<dbReference type="STRING" id="4999.A0A1Y1UQG6"/>
<dbReference type="SUPFAM" id="SSF90123">
    <property type="entry name" value="ABC transporter transmembrane region"/>
    <property type="match status" value="2"/>
</dbReference>
<dbReference type="InterPro" id="IPR036640">
    <property type="entry name" value="ABC1_TM_sf"/>
</dbReference>
<dbReference type="SMART" id="SM00382">
    <property type="entry name" value="AAA"/>
    <property type="match status" value="2"/>
</dbReference>
<feature type="region of interest" description="Disordered" evidence="10">
    <location>
        <begin position="915"/>
        <end position="949"/>
    </location>
</feature>
<dbReference type="GO" id="GO:0000329">
    <property type="term" value="C:fungal-type vacuole membrane"/>
    <property type="evidence" value="ECO:0007669"/>
    <property type="project" value="TreeGrafter"/>
</dbReference>
<dbReference type="InterPro" id="IPR017871">
    <property type="entry name" value="ABC_transporter-like_CS"/>
</dbReference>
<feature type="compositionally biased region" description="Basic and acidic residues" evidence="10">
    <location>
        <begin position="929"/>
        <end position="949"/>
    </location>
</feature>
<evidence type="ECO:0000313" key="14">
    <source>
        <dbReference type="EMBL" id="ORX40310.1"/>
    </source>
</evidence>
<dbReference type="InterPro" id="IPR003593">
    <property type="entry name" value="AAA+_ATPase"/>
</dbReference>
<dbReference type="FunFam" id="3.40.50.300:FF:000825">
    <property type="entry name" value="ABC bile acid transporter"/>
    <property type="match status" value="1"/>
</dbReference>
<dbReference type="FunFam" id="3.40.50.300:FF:001354">
    <property type="entry name" value="ATP-binding cassette (ABC) transporter, putative"/>
    <property type="match status" value="1"/>
</dbReference>
<feature type="domain" description="ABC transporter" evidence="12">
    <location>
        <begin position="663"/>
        <end position="920"/>
    </location>
</feature>
<dbReference type="OrthoDB" id="6500128at2759"/>
<dbReference type="PANTHER" id="PTHR24223">
    <property type="entry name" value="ATP-BINDING CASSETTE SUB-FAMILY C"/>
    <property type="match status" value="1"/>
</dbReference>
<dbReference type="GO" id="GO:0140359">
    <property type="term" value="F:ABC-type transporter activity"/>
    <property type="evidence" value="ECO:0007669"/>
    <property type="project" value="InterPro"/>
</dbReference>
<dbReference type="InParanoid" id="A0A1Y1UQG6"/>
<keyword evidence="3 11" id="KW-0812">Transmembrane</keyword>
<dbReference type="EMBL" id="NBSH01000002">
    <property type="protein sequence ID" value="ORX40310.1"/>
    <property type="molecule type" value="Genomic_DNA"/>
</dbReference>
<feature type="compositionally biased region" description="Polar residues" evidence="10">
    <location>
        <begin position="1"/>
        <end position="23"/>
    </location>
</feature>
<dbReference type="RefSeq" id="XP_021874095.1">
    <property type="nucleotide sequence ID" value="XM_022014063.1"/>
</dbReference>
<feature type="transmembrane region" description="Helical" evidence="11">
    <location>
        <begin position="476"/>
        <end position="500"/>
    </location>
</feature>
<evidence type="ECO:0000256" key="4">
    <source>
        <dbReference type="ARBA" id="ARBA00022737"/>
    </source>
</evidence>
<keyword evidence="5" id="KW-0547">Nucleotide-binding</keyword>
<evidence type="ECO:0000256" key="5">
    <source>
        <dbReference type="ARBA" id="ARBA00022741"/>
    </source>
</evidence>
<keyword evidence="7 11" id="KW-1133">Transmembrane helix</keyword>
<name>A0A1Y1UQG6_9TREE</name>
<feature type="compositionally biased region" description="Acidic residues" evidence="10">
    <location>
        <begin position="919"/>
        <end position="928"/>
    </location>
</feature>
<dbReference type="InterPro" id="IPR003439">
    <property type="entry name" value="ABC_transporter-like_ATP-bd"/>
</dbReference>
<evidence type="ECO:0000313" key="15">
    <source>
        <dbReference type="Proteomes" id="UP000193218"/>
    </source>
</evidence>
<evidence type="ECO:0000256" key="8">
    <source>
        <dbReference type="ARBA" id="ARBA00023136"/>
    </source>
</evidence>
<sequence length="1554" mass="172379">MRASASSRTGSEPGSSESDTLIPSSPPPTDDRQHDNGIYVEKSSDIDEPDRPVKFRSFLLHVKATKALLVLCIPACIAFEVLHLFFWIQAHWTPAGKIDKVANLAVLITDAIGVGMVSIVGLLFLVTLLLPIRPPTATGPPKRLRLHRTFCKVLFVFVSTPLILHPMVGVLYTIYTHRSIPSLGPWYTEHARTIALVVTLFVGGCMRRGPKLHYQQLILMTGFGVNAEPATEKGIKPAPEMNVLDWSNCSLMAFIGLFYIWPLAKRSMQVVQLSRTDLPHLEQYVRQSGFSYMMWNVDSKEGQVKLGDGPVKKAPPPKWTEWTLLKATWSGRGSVIFSSLILDGIRTAFSYVQIASMHEIINTFQEPAGSDKSYARLMCWGLFLGQTIEVLLGSYLWVRENYLLHLPTRMTLASILFSKILRTADAAVVETHLASEEDREDGKGRSQVMNLLTIDNNTIASIATIAPNVTNSAISLLIGVAFLYQMLGVSAFVGIACVPLSSPLSTYVAKNIYHCDKAWARHRDARTAAIKEFLLGVKVIKLNAFEDYFRRNIQRLRDIEVVSQRWRFTLGTLFNILADQMPIAAILITFFFHTKVLHKPLEPATAFVALGVFNRVKDSLTSLPSAVNELLSTWVALQRLVTYLNQTEIEDADWDTTDQQIVLEKATIAWPSGDTKEDAESGINTFKLRNVSLRLPVNQFTLVCGPLGSGKSLFLRALLGEAHIESGLVQTPRSALSNIPVQPTTTRTSWTTETWLNDSIAYAPQQSYIQHGTVRDNILFGQPFWEERYRETLRQAALLSDLTIMQDGDMTEVGSKGANLSGGQRARVNLARCLYSRAKTIYMDDILSAVDAHTSRFLVQECLGGKLLKGRTVVLVTHHVGLCLPVADFVVSLNNGTVDQSGTVSEVKMDVIAAQLPPQEEDEEDEEPDVKFREGEEDEENKKKNADKSTTRQIYKTEAMATGSVTWDHYLFVLKAAGGKWYWLTLIILYFFVRGMDVAQAQWLKIWSSDPDPSHLDLNLGVYAILVSSGVMTGAIRWVWLYGVGNIGFYNRGSRLIHRQALDSICDAPLSFFESTPSGRLLNIFGRDMQMLDGWSADALGRTLSSTLDVTSSAIIICLQAPSLLIFMILFTIPLYWMSKVLRKLRADLRRLSATAASPLISLYNDTIEGVVMVRAFGSAQYMCAAMVALINREREVTLADYTIFNWVRAVIRSVASIIVTATGFYLINQEVSAAQAGYVLSFAVATSQGLYILLETYSSLEQAFVSAERVNHYIQTTPAESKAGDVPPPSWPDKGAISIEKLCVTYAPELPDVLHDVSIKIEPGMRVGIVGSTGSGKSTLALALFRAMEAKSGRIAIDGRDIGKMPVQQLRKRINMVVQDGSLNSGTLRDALDLTQSRDDFEIYEALRRVHLLPDSLDPSDLADNQFANLDTFVAVEGNNFSQGQRQLLCLARALLKQSKVLVMDEATSSVDFDMDEKITKTLKESFAATTIITIAHRLATIMQYDRVLVLDRGTVLEYGRPADLVKDGASAFRALCMAQGKDEFDKLVAMTK</sequence>
<keyword evidence="4" id="KW-0677">Repeat</keyword>
<dbReference type="CDD" id="cd18580">
    <property type="entry name" value="ABC_6TM_ABCC_D2"/>
    <property type="match status" value="1"/>
</dbReference>
<feature type="transmembrane region" description="Helical" evidence="11">
    <location>
        <begin position="981"/>
        <end position="999"/>
    </location>
</feature>
<dbReference type="InterPro" id="IPR027417">
    <property type="entry name" value="P-loop_NTPase"/>
</dbReference>
<keyword evidence="9" id="KW-0325">Glycoprotein</keyword>
<dbReference type="Gene3D" id="3.40.50.300">
    <property type="entry name" value="P-loop containing nucleotide triphosphate hydrolases"/>
    <property type="match status" value="2"/>
</dbReference>
<evidence type="ECO:0000259" key="13">
    <source>
        <dbReference type="PROSITE" id="PS50929"/>
    </source>
</evidence>